<dbReference type="Gene3D" id="4.10.1240.50">
    <property type="match status" value="1"/>
</dbReference>
<keyword evidence="3" id="KW-0863">Zinc-finger</keyword>
<dbReference type="EMBL" id="UFQT01000275">
    <property type="protein sequence ID" value="SSX22673.1"/>
    <property type="molecule type" value="Genomic_DNA"/>
</dbReference>
<evidence type="ECO:0000256" key="5">
    <source>
        <dbReference type="ARBA" id="ARBA00023125"/>
    </source>
</evidence>
<dbReference type="SMART" id="SM00717">
    <property type="entry name" value="SANT"/>
    <property type="match status" value="1"/>
</dbReference>
<dbReference type="GO" id="GO:0008270">
    <property type="term" value="F:zinc ion binding"/>
    <property type="evidence" value="ECO:0007669"/>
    <property type="project" value="UniProtKB-KW"/>
</dbReference>
<gene>
    <name evidence="10" type="primary">CSON007257</name>
</gene>
<feature type="domain" description="SANT" evidence="9">
    <location>
        <begin position="253"/>
        <end position="304"/>
    </location>
</feature>
<dbReference type="SUPFAM" id="SSF46689">
    <property type="entry name" value="Homeodomain-like"/>
    <property type="match status" value="1"/>
</dbReference>
<feature type="region of interest" description="Disordered" evidence="7">
    <location>
        <begin position="202"/>
        <end position="221"/>
    </location>
</feature>
<evidence type="ECO:0000256" key="2">
    <source>
        <dbReference type="ARBA" id="ARBA00022723"/>
    </source>
</evidence>
<organism evidence="10">
    <name type="scientific">Culicoides sonorensis</name>
    <name type="common">Biting midge</name>
    <dbReference type="NCBI Taxonomy" id="179676"/>
    <lineage>
        <taxon>Eukaryota</taxon>
        <taxon>Metazoa</taxon>
        <taxon>Ecdysozoa</taxon>
        <taxon>Arthropoda</taxon>
        <taxon>Hexapoda</taxon>
        <taxon>Insecta</taxon>
        <taxon>Pterygota</taxon>
        <taxon>Neoptera</taxon>
        <taxon>Endopterygota</taxon>
        <taxon>Diptera</taxon>
        <taxon>Nematocera</taxon>
        <taxon>Chironomoidea</taxon>
        <taxon>Ceratopogonidae</taxon>
        <taxon>Ceratopogoninae</taxon>
        <taxon>Culicoides</taxon>
        <taxon>Monoculicoides</taxon>
    </lineage>
</organism>
<evidence type="ECO:0000256" key="4">
    <source>
        <dbReference type="ARBA" id="ARBA00022833"/>
    </source>
</evidence>
<keyword evidence="2" id="KW-0479">Metal-binding</keyword>
<protein>
    <submittedName>
        <fullName evidence="10">CSON007257 protein</fullName>
    </submittedName>
</protein>
<evidence type="ECO:0000259" key="9">
    <source>
        <dbReference type="PROSITE" id="PS51293"/>
    </source>
</evidence>
<dbReference type="InterPro" id="IPR040138">
    <property type="entry name" value="MIER/MTA"/>
</dbReference>
<dbReference type="VEuPathDB" id="VectorBase:CSON007257"/>
<dbReference type="Pfam" id="PF01448">
    <property type="entry name" value="ELM2"/>
    <property type="match status" value="1"/>
</dbReference>
<evidence type="ECO:0000256" key="1">
    <source>
        <dbReference type="ARBA" id="ARBA00004123"/>
    </source>
</evidence>
<dbReference type="SMART" id="SM01189">
    <property type="entry name" value="ELM2"/>
    <property type="match status" value="1"/>
</dbReference>
<keyword evidence="4" id="KW-0862">Zinc</keyword>
<dbReference type="AlphaFoldDB" id="A0A336M1G2"/>
<dbReference type="GO" id="GO:0003677">
    <property type="term" value="F:DNA binding"/>
    <property type="evidence" value="ECO:0007669"/>
    <property type="project" value="UniProtKB-KW"/>
</dbReference>
<dbReference type="Gene3D" id="1.10.10.60">
    <property type="entry name" value="Homeodomain-like"/>
    <property type="match status" value="1"/>
</dbReference>
<name>A0A336M1G2_CULSO</name>
<dbReference type="GO" id="GO:0000122">
    <property type="term" value="P:negative regulation of transcription by RNA polymerase II"/>
    <property type="evidence" value="ECO:0007669"/>
    <property type="project" value="TreeGrafter"/>
</dbReference>
<dbReference type="GO" id="GO:0042826">
    <property type="term" value="F:histone deacetylase binding"/>
    <property type="evidence" value="ECO:0007669"/>
    <property type="project" value="TreeGrafter"/>
</dbReference>
<sequence length="392" mass="44760">MSLPDDKEFEPTIEMMIHDFDDEQTLEEEERLAVSEQKNPDEELDQLQKEGDMPLEELLAMYYNQPMGTGEDDEESFDDEDDDEHNFSTSKEKDAPLNDTPNPETQESDNEESDLKRLYPEGVNSLNAILAAAEESDCDYEPEESENRKKIMIGSEHQAEIPEVVAQPVVEEKQDELIWSGEESLNEEDIVEYLKQVKQLLPPSSNSETTTIEIPSPSGNRHIRDDEKALSVLQQCGYNINEAINKFKSDLQASQNPWTEEECEKFETGLQTHGKNFHQIQLLLPSKSFGDLVQFYYHWKKSERYDAFISRHGLNKRKYNAISGQCIMDRFLEDQEGSSINGANGMHLRDRALLTVNNSLLSADTKRHRPNELQSSSTAATSTKETSTLHES</sequence>
<dbReference type="PANTHER" id="PTHR10865:SF28">
    <property type="entry name" value="ELM2 DOMAIN-CONTAINING PROTEIN"/>
    <property type="match status" value="1"/>
</dbReference>
<feature type="region of interest" description="Disordered" evidence="7">
    <location>
        <begin position="26"/>
        <end position="120"/>
    </location>
</feature>
<feature type="region of interest" description="Disordered" evidence="7">
    <location>
        <begin position="364"/>
        <end position="392"/>
    </location>
</feature>
<dbReference type="FunFam" id="1.10.10.60:FF:000012">
    <property type="entry name" value="Metastasis-associated 1 family, member 3"/>
    <property type="match status" value="1"/>
</dbReference>
<dbReference type="InterPro" id="IPR000949">
    <property type="entry name" value="ELM2_dom"/>
</dbReference>
<dbReference type="PANTHER" id="PTHR10865">
    <property type="entry name" value="METASTASIS-ASSOCIATED PROTEIN AND MESODERM INDUCTION EARLY RESPONSE PROTEIN"/>
    <property type="match status" value="1"/>
</dbReference>
<accession>A0A336M1G2</accession>
<feature type="compositionally biased region" description="Basic and acidic residues" evidence="7">
    <location>
        <begin position="38"/>
        <end position="52"/>
    </location>
</feature>
<dbReference type="InterPro" id="IPR017884">
    <property type="entry name" value="SANT_dom"/>
</dbReference>
<evidence type="ECO:0000256" key="7">
    <source>
        <dbReference type="SAM" id="MobiDB-lite"/>
    </source>
</evidence>
<dbReference type="PROSITE" id="PS51156">
    <property type="entry name" value="ELM2"/>
    <property type="match status" value="1"/>
</dbReference>
<dbReference type="PROSITE" id="PS51293">
    <property type="entry name" value="SANT"/>
    <property type="match status" value="1"/>
</dbReference>
<reference evidence="10" key="1">
    <citation type="submission" date="2018-07" db="EMBL/GenBank/DDBJ databases">
        <authorList>
            <person name="Quirk P.G."/>
            <person name="Krulwich T.A."/>
        </authorList>
    </citation>
    <scope>NUCLEOTIDE SEQUENCE</scope>
</reference>
<comment type="subcellular location">
    <subcellularLocation>
        <location evidence="1">Nucleus</location>
    </subcellularLocation>
</comment>
<dbReference type="OMA" id="DCELFER"/>
<feature type="domain" description="ELM2" evidence="8">
    <location>
        <begin position="149"/>
        <end position="251"/>
    </location>
</feature>
<feature type="compositionally biased region" description="Acidic residues" evidence="7">
    <location>
        <begin position="70"/>
        <end position="84"/>
    </location>
</feature>
<dbReference type="InterPro" id="IPR009057">
    <property type="entry name" value="Homeodomain-like_sf"/>
</dbReference>
<dbReference type="GO" id="GO:0005654">
    <property type="term" value="C:nucleoplasm"/>
    <property type="evidence" value="ECO:0007669"/>
    <property type="project" value="TreeGrafter"/>
</dbReference>
<proteinExistence type="predicted"/>
<keyword evidence="6" id="KW-0539">Nucleus</keyword>
<evidence type="ECO:0000256" key="6">
    <source>
        <dbReference type="ARBA" id="ARBA00023242"/>
    </source>
</evidence>
<evidence type="ECO:0000259" key="8">
    <source>
        <dbReference type="PROSITE" id="PS51156"/>
    </source>
</evidence>
<dbReference type="InterPro" id="IPR001005">
    <property type="entry name" value="SANT/Myb"/>
</dbReference>
<evidence type="ECO:0000256" key="3">
    <source>
        <dbReference type="ARBA" id="ARBA00022771"/>
    </source>
</evidence>
<dbReference type="Pfam" id="PF00249">
    <property type="entry name" value="Myb_DNA-binding"/>
    <property type="match status" value="1"/>
</dbReference>
<dbReference type="GO" id="GO:0003714">
    <property type="term" value="F:transcription corepressor activity"/>
    <property type="evidence" value="ECO:0007669"/>
    <property type="project" value="TreeGrafter"/>
</dbReference>
<evidence type="ECO:0000313" key="10">
    <source>
        <dbReference type="EMBL" id="SSX22673.1"/>
    </source>
</evidence>
<feature type="compositionally biased region" description="Polar residues" evidence="7">
    <location>
        <begin position="202"/>
        <end position="219"/>
    </location>
</feature>
<keyword evidence="5" id="KW-0238">DNA-binding</keyword>
<feature type="compositionally biased region" description="Low complexity" evidence="7">
    <location>
        <begin position="375"/>
        <end position="386"/>
    </location>
</feature>